<dbReference type="InterPro" id="IPR029039">
    <property type="entry name" value="Flavoprotein-like_sf"/>
</dbReference>
<proteinExistence type="predicted"/>
<evidence type="ECO:0000259" key="1">
    <source>
        <dbReference type="Pfam" id="PF12641"/>
    </source>
</evidence>
<dbReference type="InterPro" id="IPR054633">
    <property type="entry name" value="BilS"/>
</dbReference>
<comment type="caution">
    <text evidence="2">The sequence shown here is derived from an EMBL/GenBank/DDBJ whole genome shotgun (WGS) entry which is preliminary data.</text>
</comment>
<dbReference type="SUPFAM" id="SSF52218">
    <property type="entry name" value="Flavoproteins"/>
    <property type="match status" value="1"/>
</dbReference>
<dbReference type="Pfam" id="PF12641">
    <property type="entry name" value="Flavodoxin_3"/>
    <property type="match status" value="1"/>
</dbReference>
<dbReference type="RefSeq" id="WP_289608235.1">
    <property type="nucleotide sequence ID" value="NZ_JAUDCG010000044.1"/>
</dbReference>
<evidence type="ECO:0000313" key="3">
    <source>
        <dbReference type="Proteomes" id="UP001529340"/>
    </source>
</evidence>
<dbReference type="InterPro" id="IPR001226">
    <property type="entry name" value="Flavodoxin_CS"/>
</dbReference>
<dbReference type="EMBL" id="JAUDCG010000044">
    <property type="protein sequence ID" value="MDM8157792.1"/>
    <property type="molecule type" value="Genomic_DNA"/>
</dbReference>
<dbReference type="NCBIfam" id="NF045594">
    <property type="entry name" value="flavodox_BilS"/>
    <property type="match status" value="1"/>
</dbReference>
<dbReference type="Gene3D" id="3.40.50.360">
    <property type="match status" value="1"/>
</dbReference>
<dbReference type="InterPro" id="IPR008254">
    <property type="entry name" value="Flavodoxin/NO_synth"/>
</dbReference>
<gene>
    <name evidence="2" type="ORF">QUV96_09095</name>
</gene>
<organism evidence="2 3">
    <name type="scientific">Amedibacillus dolichus</name>
    <dbReference type="NCBI Taxonomy" id="31971"/>
    <lineage>
        <taxon>Bacteria</taxon>
        <taxon>Bacillati</taxon>
        <taxon>Bacillota</taxon>
        <taxon>Erysipelotrichia</taxon>
        <taxon>Erysipelotrichales</taxon>
        <taxon>Erysipelotrichaceae</taxon>
        <taxon>Amedibacillus</taxon>
    </lineage>
</organism>
<reference evidence="2" key="2">
    <citation type="submission" date="2023-06" db="EMBL/GenBank/DDBJ databases">
        <authorList>
            <person name="Zeman M."/>
            <person name="Kubasova T."/>
            <person name="Jahodarova E."/>
            <person name="Nykrynova M."/>
            <person name="Rychlik I."/>
        </authorList>
    </citation>
    <scope>NUCLEOTIDE SEQUENCE</scope>
    <source>
        <strain evidence="2">ET39</strain>
    </source>
</reference>
<feature type="domain" description="Flavodoxin-like" evidence="1">
    <location>
        <begin position="5"/>
        <end position="161"/>
    </location>
</feature>
<dbReference type="PROSITE" id="PS00201">
    <property type="entry name" value="FLAVODOXIN"/>
    <property type="match status" value="1"/>
</dbReference>
<keyword evidence="3" id="KW-1185">Reference proteome</keyword>
<dbReference type="Proteomes" id="UP001529340">
    <property type="component" value="Unassembled WGS sequence"/>
</dbReference>
<accession>A0ABT7UDT9</accession>
<reference evidence="2" key="1">
    <citation type="submission" date="2023-06" db="EMBL/GenBank/DDBJ databases">
        <title>Identification and characterization of horizontal gene transfer across gut microbiota members of farm animals based on homology search.</title>
        <authorList>
            <person name="Schwarzerova J."/>
            <person name="Nykrynova M."/>
            <person name="Jureckova K."/>
            <person name="Cejkova D."/>
            <person name="Rychlik I."/>
        </authorList>
    </citation>
    <scope>NUCLEOTIDE SEQUENCE</scope>
    <source>
        <strain evidence="2">ET39</strain>
    </source>
</reference>
<sequence length="169" mass="18896">MKYAIVFDSKTGNTAHIAGIIRDTLKQHRCVAFGQELPKEEVDVLFLGSWCDKGGFSETMQMIVAQVHQQRVALFATCGFGMDAAYFRKIADHLGEQLPKDNTVVASFVCQGKLPQGVLHRYEAMLEKEETQAAAKQMIRNYEQARTHPDEADEKQAEAFALRVLSQCG</sequence>
<evidence type="ECO:0000313" key="2">
    <source>
        <dbReference type="EMBL" id="MDM8157792.1"/>
    </source>
</evidence>
<protein>
    <submittedName>
        <fullName evidence="2">Flavodoxin family protein</fullName>
    </submittedName>
</protein>
<name>A0ABT7UDT9_9FIRM</name>